<dbReference type="Proteomes" id="UP000094609">
    <property type="component" value="Chromosome"/>
</dbReference>
<dbReference type="AlphaFoldDB" id="A0A1D7TLH1"/>
<proteinExistence type="predicted"/>
<gene>
    <name evidence="1" type="ORF">SHALO_2060</name>
</gene>
<dbReference type="PATRIC" id="fig|1193502.14.peg.2093"/>
<sequence length="54" mass="6289">MKIKQLCSLKKEDVKMYAKKIIKIVSKPKFICEKCARVSKDEKHLCHAVSLKKL</sequence>
<name>A0A1D7TLH1_9BACT</name>
<dbReference type="KEGG" id="shal:SHALO_2060"/>
<reference evidence="2" key="1">
    <citation type="submission" date="2016-08" db="EMBL/GenBank/DDBJ databases">
        <title>Complete genome sequence of the organohalide-respiring Epsilonproteobacterium Sulfurospirillum halorespirans.</title>
        <authorList>
            <person name="Goris T."/>
            <person name="Zimmermann J."/>
            <person name="Schenz B."/>
            <person name="Lemos M."/>
            <person name="Hackermueller J."/>
            <person name="Diekert G."/>
        </authorList>
    </citation>
    <scope>NUCLEOTIDE SEQUENCE [LARGE SCALE GENOMIC DNA]</scope>
    <source>
        <strain>DSM 13726</strain>
        <strain evidence="2">PCE-M2</strain>
    </source>
</reference>
<dbReference type="EMBL" id="CP017111">
    <property type="protein sequence ID" value="AOO65831.1"/>
    <property type="molecule type" value="Genomic_DNA"/>
</dbReference>
<evidence type="ECO:0000313" key="2">
    <source>
        <dbReference type="Proteomes" id="UP000094609"/>
    </source>
</evidence>
<dbReference type="RefSeq" id="WP_168156753.1">
    <property type="nucleotide sequence ID" value="NZ_CP017111.1"/>
</dbReference>
<organism evidence="1 2">
    <name type="scientific">Sulfurospirillum halorespirans DSM 13726</name>
    <dbReference type="NCBI Taxonomy" id="1193502"/>
    <lineage>
        <taxon>Bacteria</taxon>
        <taxon>Pseudomonadati</taxon>
        <taxon>Campylobacterota</taxon>
        <taxon>Epsilonproteobacteria</taxon>
        <taxon>Campylobacterales</taxon>
        <taxon>Sulfurospirillaceae</taxon>
        <taxon>Sulfurospirillum</taxon>
    </lineage>
</organism>
<protein>
    <submittedName>
        <fullName evidence="1">Uncharacterized protein</fullName>
    </submittedName>
</protein>
<accession>A0A1D7TLH1</accession>
<keyword evidence="2" id="KW-1185">Reference proteome</keyword>
<evidence type="ECO:0000313" key="1">
    <source>
        <dbReference type="EMBL" id="AOO65831.1"/>
    </source>
</evidence>